<feature type="domain" description="Dienelactone hydrolase" evidence="1">
    <location>
        <begin position="18"/>
        <end position="239"/>
    </location>
</feature>
<organism evidence="2 3">
    <name type="scientific">Kutzneria kofuensis</name>
    <dbReference type="NCBI Taxonomy" id="103725"/>
    <lineage>
        <taxon>Bacteria</taxon>
        <taxon>Bacillati</taxon>
        <taxon>Actinomycetota</taxon>
        <taxon>Actinomycetes</taxon>
        <taxon>Pseudonocardiales</taxon>
        <taxon>Pseudonocardiaceae</taxon>
        <taxon>Kutzneria</taxon>
    </lineage>
</organism>
<dbReference type="EMBL" id="JACHIR010000002">
    <property type="protein sequence ID" value="MBB5896771.1"/>
    <property type="molecule type" value="Genomic_DNA"/>
</dbReference>
<dbReference type="InterPro" id="IPR051049">
    <property type="entry name" value="Dienelactone_hydrolase-like"/>
</dbReference>
<gene>
    <name evidence="2" type="ORF">BJ998_008030</name>
</gene>
<dbReference type="InterPro" id="IPR002925">
    <property type="entry name" value="Dienelactn_hydro"/>
</dbReference>
<dbReference type="SUPFAM" id="SSF53474">
    <property type="entry name" value="alpha/beta-Hydrolases"/>
    <property type="match status" value="1"/>
</dbReference>
<evidence type="ECO:0000313" key="3">
    <source>
        <dbReference type="Proteomes" id="UP000585638"/>
    </source>
</evidence>
<dbReference type="AlphaFoldDB" id="A0A7W9KQD1"/>
<sequence>MAPTTVTVTTLDGPMEIYDANPGDPASTAVVVIQEGYGVDPFIQGLTRKFAQEGYRAVAPHLFHRSGDPELGYDNPMQAFPHIRALTAEGLIQDVDATLEHLGKDGITPEKVGIVGFSMGGSVVIALSAAKTLGAGVAFCGGGGGGLTQPRLFGLPPLIEVAKGIRTPWLGHFGDLDEYIPVDEVEQLRAAAELAEAPTEVVRYAEAGHDFYCDARPASYHAGATEQAWRLTFDFFAKHLR</sequence>
<dbReference type="PANTHER" id="PTHR46623">
    <property type="entry name" value="CARBOXYMETHYLENEBUTENOLIDASE-RELATED"/>
    <property type="match status" value="1"/>
</dbReference>
<protein>
    <submittedName>
        <fullName evidence="2">Carboxymethylenebutenolidase</fullName>
        <ecNumber evidence="2">3.1.1.45</ecNumber>
    </submittedName>
</protein>
<dbReference type="Pfam" id="PF01738">
    <property type="entry name" value="DLH"/>
    <property type="match status" value="1"/>
</dbReference>
<dbReference type="Gene3D" id="3.40.50.1820">
    <property type="entry name" value="alpha/beta hydrolase"/>
    <property type="match status" value="1"/>
</dbReference>
<name>A0A7W9KQD1_9PSEU</name>
<dbReference type="GO" id="GO:0008806">
    <property type="term" value="F:carboxymethylenebutenolidase activity"/>
    <property type="evidence" value="ECO:0007669"/>
    <property type="project" value="UniProtKB-EC"/>
</dbReference>
<comment type="caution">
    <text evidence="2">The sequence shown here is derived from an EMBL/GenBank/DDBJ whole genome shotgun (WGS) entry which is preliminary data.</text>
</comment>
<dbReference type="Proteomes" id="UP000585638">
    <property type="component" value="Unassembled WGS sequence"/>
</dbReference>
<evidence type="ECO:0000313" key="2">
    <source>
        <dbReference type="EMBL" id="MBB5896771.1"/>
    </source>
</evidence>
<dbReference type="EC" id="3.1.1.45" evidence="2"/>
<keyword evidence="3" id="KW-1185">Reference proteome</keyword>
<accession>A0A7W9KQD1</accession>
<proteinExistence type="predicted"/>
<dbReference type="PANTHER" id="PTHR46623:SF6">
    <property type="entry name" value="ALPHA_BETA-HYDROLASES SUPERFAMILY PROTEIN"/>
    <property type="match status" value="1"/>
</dbReference>
<reference evidence="2 3" key="1">
    <citation type="submission" date="2020-08" db="EMBL/GenBank/DDBJ databases">
        <title>Sequencing the genomes of 1000 actinobacteria strains.</title>
        <authorList>
            <person name="Klenk H.-P."/>
        </authorList>
    </citation>
    <scope>NUCLEOTIDE SEQUENCE [LARGE SCALE GENOMIC DNA]</scope>
    <source>
        <strain evidence="2 3">DSM 43851</strain>
    </source>
</reference>
<keyword evidence="2" id="KW-0378">Hydrolase</keyword>
<dbReference type="RefSeq" id="WP_184869281.1">
    <property type="nucleotide sequence ID" value="NZ_BAAAWY010000004.1"/>
</dbReference>
<evidence type="ECO:0000259" key="1">
    <source>
        <dbReference type="Pfam" id="PF01738"/>
    </source>
</evidence>
<dbReference type="InterPro" id="IPR029058">
    <property type="entry name" value="AB_hydrolase_fold"/>
</dbReference>